<dbReference type="Pfam" id="PF10145">
    <property type="entry name" value="PhageMin_Tail"/>
    <property type="match status" value="1"/>
</dbReference>
<dbReference type="RefSeq" id="WP_145307354.1">
    <property type="nucleotide sequence ID" value="NZ_CP037452.1"/>
</dbReference>
<gene>
    <name evidence="5" type="ORF">Enr17x_15470</name>
</gene>
<evidence type="ECO:0000259" key="4">
    <source>
        <dbReference type="Pfam" id="PF10145"/>
    </source>
</evidence>
<feature type="transmembrane region" description="Helical" evidence="3">
    <location>
        <begin position="419"/>
        <end position="439"/>
    </location>
</feature>
<protein>
    <submittedName>
        <fullName evidence="5">Phage-related minor tail protein</fullName>
    </submittedName>
</protein>
<feature type="transmembrane region" description="Helical" evidence="3">
    <location>
        <begin position="478"/>
        <end position="499"/>
    </location>
</feature>
<name>A0A518I8T5_9PLAN</name>
<keyword evidence="3" id="KW-1133">Transmembrane helix</keyword>
<evidence type="ECO:0000313" key="6">
    <source>
        <dbReference type="Proteomes" id="UP000318313"/>
    </source>
</evidence>
<feature type="domain" description="Phage tail tape measure protein" evidence="4">
    <location>
        <begin position="92"/>
        <end position="286"/>
    </location>
</feature>
<evidence type="ECO:0000256" key="3">
    <source>
        <dbReference type="SAM" id="Phobius"/>
    </source>
</evidence>
<reference evidence="5 6" key="1">
    <citation type="submission" date="2019-03" db="EMBL/GenBank/DDBJ databases">
        <title>Deep-cultivation of Planctomycetes and their phenomic and genomic characterization uncovers novel biology.</title>
        <authorList>
            <person name="Wiegand S."/>
            <person name="Jogler M."/>
            <person name="Boedeker C."/>
            <person name="Pinto D."/>
            <person name="Vollmers J."/>
            <person name="Rivas-Marin E."/>
            <person name="Kohn T."/>
            <person name="Peeters S.H."/>
            <person name="Heuer A."/>
            <person name="Rast P."/>
            <person name="Oberbeckmann S."/>
            <person name="Bunk B."/>
            <person name="Jeske O."/>
            <person name="Meyerdierks A."/>
            <person name="Storesund J.E."/>
            <person name="Kallscheuer N."/>
            <person name="Luecker S."/>
            <person name="Lage O.M."/>
            <person name="Pohl T."/>
            <person name="Merkel B.J."/>
            <person name="Hornburger P."/>
            <person name="Mueller R.-W."/>
            <person name="Bruemmer F."/>
            <person name="Labrenz M."/>
            <person name="Spormann A.M."/>
            <person name="Op den Camp H."/>
            <person name="Overmann J."/>
            <person name="Amann R."/>
            <person name="Jetten M.S.M."/>
            <person name="Mascher T."/>
            <person name="Medema M.H."/>
            <person name="Devos D.P."/>
            <person name="Kaster A.-K."/>
            <person name="Ovreas L."/>
            <person name="Rohde M."/>
            <person name="Galperin M.Y."/>
            <person name="Jogler C."/>
        </authorList>
    </citation>
    <scope>NUCLEOTIDE SEQUENCE [LARGE SCALE GENOMIC DNA]</scope>
    <source>
        <strain evidence="5 6">Enr17</strain>
    </source>
</reference>
<evidence type="ECO:0000313" key="5">
    <source>
        <dbReference type="EMBL" id="QDV49528.1"/>
    </source>
</evidence>
<dbReference type="OrthoDB" id="1045417at2"/>
<keyword evidence="1" id="KW-1188">Viral release from host cell</keyword>
<dbReference type="AlphaFoldDB" id="A0A518I8T5"/>
<proteinExistence type="predicted"/>
<dbReference type="KEGG" id="gfm:Enr17x_15470"/>
<dbReference type="Proteomes" id="UP000318313">
    <property type="component" value="Chromosome"/>
</dbReference>
<accession>A0A518I8T5</accession>
<keyword evidence="3" id="KW-0812">Transmembrane</keyword>
<evidence type="ECO:0000256" key="1">
    <source>
        <dbReference type="ARBA" id="ARBA00022612"/>
    </source>
</evidence>
<evidence type="ECO:0000256" key="2">
    <source>
        <dbReference type="SAM" id="Coils"/>
    </source>
</evidence>
<dbReference type="EMBL" id="CP037452">
    <property type="protein sequence ID" value="QDV49528.1"/>
    <property type="molecule type" value="Genomic_DNA"/>
</dbReference>
<organism evidence="5 6">
    <name type="scientific">Gimesia fumaroli</name>
    <dbReference type="NCBI Taxonomy" id="2527976"/>
    <lineage>
        <taxon>Bacteria</taxon>
        <taxon>Pseudomonadati</taxon>
        <taxon>Planctomycetota</taxon>
        <taxon>Planctomycetia</taxon>
        <taxon>Planctomycetales</taxon>
        <taxon>Planctomycetaceae</taxon>
        <taxon>Gimesia</taxon>
    </lineage>
</organism>
<dbReference type="NCBIfam" id="TIGR01760">
    <property type="entry name" value="tape_meas_TP901"/>
    <property type="match status" value="1"/>
</dbReference>
<keyword evidence="2" id="KW-0175">Coiled coil</keyword>
<keyword evidence="3" id="KW-0472">Membrane</keyword>
<dbReference type="InterPro" id="IPR010090">
    <property type="entry name" value="Phage_tape_meas"/>
</dbReference>
<feature type="coiled-coil region" evidence="2">
    <location>
        <begin position="679"/>
        <end position="706"/>
    </location>
</feature>
<dbReference type="PANTHER" id="PTHR37813:SF1">
    <property type="entry name" value="FELS-2 PROPHAGE PROTEIN"/>
    <property type="match status" value="1"/>
</dbReference>
<feature type="transmembrane region" description="Helical" evidence="3">
    <location>
        <begin position="445"/>
        <end position="466"/>
    </location>
</feature>
<keyword evidence="6" id="KW-1185">Reference proteome</keyword>
<feature type="coiled-coil region" evidence="2">
    <location>
        <begin position="1089"/>
        <end position="1139"/>
    </location>
</feature>
<dbReference type="PANTHER" id="PTHR37813">
    <property type="entry name" value="FELS-2 PROPHAGE PROTEIN"/>
    <property type="match status" value="1"/>
</dbReference>
<sequence length="1203" mass="130573">MSSTIHALRAIVSTKTAGFVRGMKAAISATRQLRQQWVSAAKDTASAGARIVMVIGAIGLISATTFGKFEQTMTRVGAVTRTLGTRDFKTLEDAARDAGRTTVFTATQSAEAMEKLGLAGLKVNEITTALKPTLQLASAAQLSIAQAADISAKTMRAYGAEAKDLTHINDVLAATFTSSNTDLTQLAEALKMVGPVANSVNVNLRDTVSILGIMGDAGFQASLAGTALRNAFIHIANPSAKANKLLKDMNINTAGPLIDTLSQLEMALRSVANPQERLAIVSEIFGVRAGPAMIAVLDRGTDAVREFAKGINEAAGLTAKMEEANLSTQVGQIELLKSSISDLVIEIGEHQSDALVGATNEFKKYLEEHKPGIVEKVSNATIALVNGLKNLVQWLNEASPGLKEAWDMMAGFMGPIRDFIAAHPGILATMLALKAVSALGVTQAITSLGTALAGSVSGLAAFISWVRAASVSTKLFSASIVTLQTVLGIGVVVALAMALKKVASWAQKNFGVFNPLIAIYREFMSVVCDVSGIIRRELGPVFSDISNIVSNELMPVLKEIWVETKNELLPAFADMARTLAKALFPEFKKFAQIIRDEVIPMVRTMIPSFKNILKAIGDLVVAGFKVATPVMRELVKFGFWALHGAIVAVTEVVGFAVDALAGMANLIDSTLTPVLKALGIEMDKNQEKLEKEIKTLKERNDLEKDRTKAVKDAVEDAKKIADAAINMGTGEDPKKQLIALLNARQRIEQIAAEAHDAFKKGLIEEEDLNRVKELEGTLSQVAKRFFEAKATFDQSRSLQDNAPFTPVDQAAEGQSAIQAEVDPNEIANILRDSRRDAKDRELPGFSKVRDFIDLGPTQEQFNQFLGTIEGMTPQIRQDISELYDYILQDGEFTASEMDYLATRTASRLQRQSQFEDERERKQEVYKQSLQQLGTMMQGLKGKIPNRVLESLAGSFNSLREQFRDGKIGIDEYKSGVSALTKETQKAADAAKAAAAAEERKRLIQGKFSAKDFKTALEDRIIAFRQQQFSSAVERSFNAMFGFNQQMGLATEGFGQLRSGLDGFGDKLGSAFGGVSQVSDQAIQTLRSFFSSTQGQAANLRNQITQLEQNMTLVDTYSARKRIQDMIDNLLNQLDAVTQAPPPTFSGVTGNNFFKDPGLQSVNTQNNRNEINLPNVTRISQIEVDELYDRLDQVAQRRGGRFSG</sequence>